<protein>
    <submittedName>
        <fullName evidence="2">CinA family protein</fullName>
    </submittedName>
</protein>
<proteinExistence type="predicted"/>
<dbReference type="Gene3D" id="3.90.950.20">
    <property type="entry name" value="CinA-like"/>
    <property type="match status" value="1"/>
</dbReference>
<gene>
    <name evidence="2" type="ORF">GCM10009851_17810</name>
</gene>
<reference evidence="3" key="1">
    <citation type="journal article" date="2019" name="Int. J. Syst. Evol. Microbiol.">
        <title>The Global Catalogue of Microorganisms (GCM) 10K type strain sequencing project: providing services to taxonomists for standard genome sequencing and annotation.</title>
        <authorList>
            <consortium name="The Broad Institute Genomics Platform"/>
            <consortium name="The Broad Institute Genome Sequencing Center for Infectious Disease"/>
            <person name="Wu L."/>
            <person name="Ma J."/>
        </authorList>
    </citation>
    <scope>NUCLEOTIDE SEQUENCE [LARGE SCALE GENOMIC DNA]</scope>
    <source>
        <strain evidence="3">JCM 16117</strain>
    </source>
</reference>
<comment type="caution">
    <text evidence="2">The sequence shown here is derived from an EMBL/GenBank/DDBJ whole genome shotgun (WGS) entry which is preliminary data.</text>
</comment>
<dbReference type="SUPFAM" id="SSF142433">
    <property type="entry name" value="CinA-like"/>
    <property type="match status" value="1"/>
</dbReference>
<dbReference type="InterPro" id="IPR036653">
    <property type="entry name" value="CinA-like_C"/>
</dbReference>
<feature type="domain" description="CinA C-terminal" evidence="1">
    <location>
        <begin position="10"/>
        <end position="162"/>
    </location>
</feature>
<dbReference type="Proteomes" id="UP001500929">
    <property type="component" value="Unassembled WGS sequence"/>
</dbReference>
<evidence type="ECO:0000259" key="1">
    <source>
        <dbReference type="Pfam" id="PF02464"/>
    </source>
</evidence>
<keyword evidence="3" id="KW-1185">Reference proteome</keyword>
<sequence>MTGPEPLNGLAPRIVSALLAGRTSIAVAESLTGGLLTAALVDVPGVSAVLRGGVVAYDTAVKHTVLGVDAEVLAAHGPVHPDVAMQMAVGAREALAVAGEPAAVGVSTTGVAGPDPQDGQPPGTVYVGIAVGSDVRAHALHIEGDRAEVRAGAVREALSLLAVALDLEVGM</sequence>
<dbReference type="Pfam" id="PF02464">
    <property type="entry name" value="CinA"/>
    <property type="match status" value="1"/>
</dbReference>
<dbReference type="InterPro" id="IPR008136">
    <property type="entry name" value="CinA_C"/>
</dbReference>
<evidence type="ECO:0000313" key="3">
    <source>
        <dbReference type="Proteomes" id="UP001500929"/>
    </source>
</evidence>
<organism evidence="2 3">
    <name type="scientific">Herbiconiux moechotypicola</name>
    <dbReference type="NCBI Taxonomy" id="637393"/>
    <lineage>
        <taxon>Bacteria</taxon>
        <taxon>Bacillati</taxon>
        <taxon>Actinomycetota</taxon>
        <taxon>Actinomycetes</taxon>
        <taxon>Micrococcales</taxon>
        <taxon>Microbacteriaceae</taxon>
        <taxon>Herbiconiux</taxon>
    </lineage>
</organism>
<dbReference type="RefSeq" id="WP_259479312.1">
    <property type="nucleotide sequence ID" value="NZ_BAAAQY010000004.1"/>
</dbReference>
<dbReference type="NCBIfam" id="TIGR00199">
    <property type="entry name" value="PncC_domain"/>
    <property type="match status" value="1"/>
</dbReference>
<accession>A0ABP5QEN8</accession>
<dbReference type="EMBL" id="BAAAQY010000004">
    <property type="protein sequence ID" value="GAA2233195.1"/>
    <property type="molecule type" value="Genomic_DNA"/>
</dbReference>
<name>A0ABP5QEN8_9MICO</name>
<evidence type="ECO:0000313" key="2">
    <source>
        <dbReference type="EMBL" id="GAA2233195.1"/>
    </source>
</evidence>